<dbReference type="WBParaSite" id="JU765_v2.g8746.t1">
    <property type="protein sequence ID" value="JU765_v2.g8746.t1"/>
    <property type="gene ID" value="JU765_v2.g8746"/>
</dbReference>
<organism evidence="1 2">
    <name type="scientific">Panagrolaimus sp. JU765</name>
    <dbReference type="NCBI Taxonomy" id="591449"/>
    <lineage>
        <taxon>Eukaryota</taxon>
        <taxon>Metazoa</taxon>
        <taxon>Ecdysozoa</taxon>
        <taxon>Nematoda</taxon>
        <taxon>Chromadorea</taxon>
        <taxon>Rhabditida</taxon>
        <taxon>Tylenchina</taxon>
        <taxon>Panagrolaimomorpha</taxon>
        <taxon>Panagrolaimoidea</taxon>
        <taxon>Panagrolaimidae</taxon>
        <taxon>Panagrolaimus</taxon>
    </lineage>
</organism>
<reference evidence="2" key="1">
    <citation type="submission" date="2025-08" db="UniProtKB">
        <authorList>
            <consortium name="WormBaseParasite"/>
        </authorList>
    </citation>
    <scope>IDENTIFICATION</scope>
</reference>
<accession>A0AC34RNW9</accession>
<name>A0AC34RNW9_9BILA</name>
<dbReference type="Proteomes" id="UP000887576">
    <property type="component" value="Unplaced"/>
</dbReference>
<protein>
    <submittedName>
        <fullName evidence="2">Transmembrane protein</fullName>
    </submittedName>
</protein>
<sequence>MSSFCSSFDSLNSSLEKSSNSSNKSEKKRKMACCKTGNGKCCQIAFGVILGVAVIGGAYYLYKNRTKRDVPPPTQ</sequence>
<evidence type="ECO:0000313" key="1">
    <source>
        <dbReference type="Proteomes" id="UP000887576"/>
    </source>
</evidence>
<proteinExistence type="predicted"/>
<evidence type="ECO:0000313" key="2">
    <source>
        <dbReference type="WBParaSite" id="JU765_v2.g8746.t1"/>
    </source>
</evidence>